<dbReference type="PROSITE" id="PS51482">
    <property type="entry name" value="DEGV"/>
    <property type="match status" value="1"/>
</dbReference>
<keyword evidence="1" id="KW-0446">Lipid-binding</keyword>
<dbReference type="InterPro" id="IPR050270">
    <property type="entry name" value="DegV_domain_contain"/>
</dbReference>
<proteinExistence type="predicted"/>
<dbReference type="PANTHER" id="PTHR33434:SF2">
    <property type="entry name" value="FATTY ACID-BINDING PROTEIN TM_1468"/>
    <property type="match status" value="1"/>
</dbReference>
<feature type="non-terminal residue" evidence="2">
    <location>
        <position position="92"/>
    </location>
</feature>
<dbReference type="Gene3D" id="3.30.1180.10">
    <property type="match status" value="1"/>
</dbReference>
<feature type="non-terminal residue" evidence="2">
    <location>
        <position position="1"/>
    </location>
</feature>
<comment type="caution">
    <text evidence="2">The sequence shown here is derived from an EMBL/GenBank/DDBJ whole genome shotgun (WGS) entry which is preliminary data.</text>
</comment>
<evidence type="ECO:0000313" key="2">
    <source>
        <dbReference type="EMBL" id="GAI69778.1"/>
    </source>
</evidence>
<dbReference type="AlphaFoldDB" id="X1QNE9"/>
<dbReference type="Pfam" id="PF02645">
    <property type="entry name" value="DegV"/>
    <property type="match status" value="1"/>
</dbReference>
<evidence type="ECO:0000256" key="1">
    <source>
        <dbReference type="ARBA" id="ARBA00023121"/>
    </source>
</evidence>
<name>X1QNE9_9ZZZZ</name>
<gene>
    <name evidence="2" type="ORF">S06H3_65527</name>
</gene>
<dbReference type="PANTHER" id="PTHR33434">
    <property type="entry name" value="DEGV DOMAIN-CONTAINING PROTEIN DR_1986-RELATED"/>
    <property type="match status" value="1"/>
</dbReference>
<reference evidence="2" key="1">
    <citation type="journal article" date="2014" name="Front. Microbiol.">
        <title>High frequency of phylogenetically diverse reductive dehalogenase-homologous genes in deep subseafloor sedimentary metagenomes.</title>
        <authorList>
            <person name="Kawai M."/>
            <person name="Futagami T."/>
            <person name="Toyoda A."/>
            <person name="Takaki Y."/>
            <person name="Nishi S."/>
            <person name="Hori S."/>
            <person name="Arai W."/>
            <person name="Tsubouchi T."/>
            <person name="Morono Y."/>
            <person name="Uchiyama I."/>
            <person name="Ito T."/>
            <person name="Fujiyama A."/>
            <person name="Inagaki F."/>
            <person name="Takami H."/>
        </authorList>
    </citation>
    <scope>NUCLEOTIDE SEQUENCE</scope>
    <source>
        <strain evidence="2">Expedition CK06-06</strain>
    </source>
</reference>
<dbReference type="SUPFAM" id="SSF82549">
    <property type="entry name" value="DAK1/DegV-like"/>
    <property type="match status" value="1"/>
</dbReference>
<dbReference type="EMBL" id="BARV01044165">
    <property type="protein sequence ID" value="GAI69778.1"/>
    <property type="molecule type" value="Genomic_DNA"/>
</dbReference>
<protein>
    <submittedName>
        <fullName evidence="2">Uncharacterized protein</fullName>
    </submittedName>
</protein>
<accession>X1QNE9</accession>
<sequence>LSVSMGLGLITLLAARLAKAGESLPKIVEEVRQSIPHTHLWGYFDTLKYVFRGGRLGKAKALLGSVLPVKAILTMRDGELHPAGLVRTRAKG</sequence>
<dbReference type="GO" id="GO:0008289">
    <property type="term" value="F:lipid binding"/>
    <property type="evidence" value="ECO:0007669"/>
    <property type="project" value="UniProtKB-KW"/>
</dbReference>
<organism evidence="2">
    <name type="scientific">marine sediment metagenome</name>
    <dbReference type="NCBI Taxonomy" id="412755"/>
    <lineage>
        <taxon>unclassified sequences</taxon>
        <taxon>metagenomes</taxon>
        <taxon>ecological metagenomes</taxon>
    </lineage>
</organism>
<dbReference type="InterPro" id="IPR043168">
    <property type="entry name" value="DegV_C"/>
</dbReference>
<dbReference type="InterPro" id="IPR003797">
    <property type="entry name" value="DegV"/>
</dbReference>